<sequence length="259" mass="29832">MKKTIFYITSALCLTLSIGAFAQDFKKHNFGIGVQTEIFSGSRAINTFNPPQSFINQEYSHIKVFDVNVKNNSYFGAYFEYQYRINKSFSLSARLGYSYRRVDFRWDVQSYLDNGDLFLGEHPQDKKNAAAVFNNIDIPVYFSYTLPVNEHISWTSSLGLGIAVSAFNAPSDSRTAEIFDPDDDILSINQSLHLWEWEVKPYTLFQTGLDLTIGTHRLRSYIGYKLLLFNDYQWESYGEGASPYEFKYNPILVGLTFFL</sequence>
<comment type="caution">
    <text evidence="2">The sequence shown here is derived from an EMBL/GenBank/DDBJ whole genome shotgun (WGS) entry which is preliminary data.</text>
</comment>
<gene>
    <name evidence="2" type="ORF">IAC47_00135</name>
</gene>
<accession>A0A9D1RFK0</accession>
<dbReference type="Proteomes" id="UP000824267">
    <property type="component" value="Unassembled WGS sequence"/>
</dbReference>
<evidence type="ECO:0000256" key="1">
    <source>
        <dbReference type="SAM" id="SignalP"/>
    </source>
</evidence>
<evidence type="ECO:0008006" key="4">
    <source>
        <dbReference type="Google" id="ProtNLM"/>
    </source>
</evidence>
<keyword evidence="1" id="KW-0732">Signal</keyword>
<reference evidence="2" key="1">
    <citation type="journal article" date="2021" name="PeerJ">
        <title>Extensive microbial diversity within the chicken gut microbiome revealed by metagenomics and culture.</title>
        <authorList>
            <person name="Gilroy R."/>
            <person name="Ravi A."/>
            <person name="Getino M."/>
            <person name="Pursley I."/>
            <person name="Horton D.L."/>
            <person name="Alikhan N.F."/>
            <person name="Baker D."/>
            <person name="Gharbi K."/>
            <person name="Hall N."/>
            <person name="Watson M."/>
            <person name="Adriaenssens E.M."/>
            <person name="Foster-Nyarko E."/>
            <person name="Jarju S."/>
            <person name="Secka A."/>
            <person name="Antonio M."/>
            <person name="Oren A."/>
            <person name="Chaudhuri R.R."/>
            <person name="La Ragione R."/>
            <person name="Hildebrand F."/>
            <person name="Pallen M.J."/>
        </authorList>
    </citation>
    <scope>NUCLEOTIDE SEQUENCE</scope>
    <source>
        <strain evidence="2">Gambia16-930</strain>
    </source>
</reference>
<evidence type="ECO:0000313" key="3">
    <source>
        <dbReference type="Proteomes" id="UP000824267"/>
    </source>
</evidence>
<dbReference type="EMBL" id="DXGG01000005">
    <property type="protein sequence ID" value="HIW86672.1"/>
    <property type="molecule type" value="Genomic_DNA"/>
</dbReference>
<name>A0A9D1RFK0_9BACT</name>
<dbReference type="AlphaFoldDB" id="A0A9D1RFK0"/>
<proteinExistence type="predicted"/>
<evidence type="ECO:0000313" key="2">
    <source>
        <dbReference type="EMBL" id="HIW86672.1"/>
    </source>
</evidence>
<organism evidence="2 3">
    <name type="scientific">Candidatus Onthomorpha intestinigallinarum</name>
    <dbReference type="NCBI Taxonomy" id="2840880"/>
    <lineage>
        <taxon>Bacteria</taxon>
        <taxon>Pseudomonadati</taxon>
        <taxon>Bacteroidota</taxon>
        <taxon>Bacteroidia</taxon>
        <taxon>Bacteroidales</taxon>
        <taxon>Candidatus Onthomorpha</taxon>
    </lineage>
</organism>
<reference evidence="2" key="2">
    <citation type="submission" date="2021-04" db="EMBL/GenBank/DDBJ databases">
        <authorList>
            <person name="Gilroy R."/>
        </authorList>
    </citation>
    <scope>NUCLEOTIDE SEQUENCE</scope>
    <source>
        <strain evidence="2">Gambia16-930</strain>
    </source>
</reference>
<protein>
    <recommendedName>
        <fullName evidence="4">Outer membrane protein beta-barrel domain-containing protein</fullName>
    </recommendedName>
</protein>
<feature type="chain" id="PRO_5039358078" description="Outer membrane protein beta-barrel domain-containing protein" evidence="1">
    <location>
        <begin position="23"/>
        <end position="259"/>
    </location>
</feature>
<feature type="signal peptide" evidence="1">
    <location>
        <begin position="1"/>
        <end position="22"/>
    </location>
</feature>